<evidence type="ECO:0000256" key="3">
    <source>
        <dbReference type="ARBA" id="ARBA00022559"/>
    </source>
</evidence>
<keyword evidence="4" id="KW-0049">Antioxidant</keyword>
<keyword evidence="3" id="KW-0575">Peroxidase</keyword>
<dbReference type="InterPro" id="IPR000866">
    <property type="entry name" value="AhpC/TSA"/>
</dbReference>
<keyword evidence="6" id="KW-1015">Disulfide bond</keyword>
<dbReference type="SUPFAM" id="SSF52833">
    <property type="entry name" value="Thioredoxin-like"/>
    <property type="match status" value="1"/>
</dbReference>
<proteinExistence type="inferred from homology"/>
<comment type="catalytic activity">
    <reaction evidence="10">
        <text>a hydroperoxide + [thioredoxin]-dithiol = an alcohol + [thioredoxin]-disulfide + H2O</text>
        <dbReference type="Rhea" id="RHEA:62620"/>
        <dbReference type="Rhea" id="RHEA-COMP:10698"/>
        <dbReference type="Rhea" id="RHEA-COMP:10700"/>
        <dbReference type="ChEBI" id="CHEBI:15377"/>
        <dbReference type="ChEBI" id="CHEBI:29950"/>
        <dbReference type="ChEBI" id="CHEBI:30879"/>
        <dbReference type="ChEBI" id="CHEBI:35924"/>
        <dbReference type="ChEBI" id="CHEBI:50058"/>
        <dbReference type="EC" id="1.11.1.24"/>
    </reaction>
</comment>
<dbReference type="PROSITE" id="PS51352">
    <property type="entry name" value="THIOREDOXIN_2"/>
    <property type="match status" value="1"/>
</dbReference>
<evidence type="ECO:0000256" key="1">
    <source>
        <dbReference type="ARBA" id="ARBA00011245"/>
    </source>
</evidence>
<evidence type="ECO:0000259" key="12">
    <source>
        <dbReference type="PROSITE" id="PS51352"/>
    </source>
</evidence>
<dbReference type="GO" id="GO:0034599">
    <property type="term" value="P:cellular response to oxidative stress"/>
    <property type="evidence" value="ECO:0007669"/>
    <property type="project" value="TreeGrafter"/>
</dbReference>
<dbReference type="GO" id="GO:0005737">
    <property type="term" value="C:cytoplasm"/>
    <property type="evidence" value="ECO:0007669"/>
    <property type="project" value="TreeGrafter"/>
</dbReference>
<dbReference type="CDD" id="cd03017">
    <property type="entry name" value="PRX_BCP"/>
    <property type="match status" value="1"/>
</dbReference>
<dbReference type="PANTHER" id="PTHR42801">
    <property type="entry name" value="THIOREDOXIN-DEPENDENT PEROXIDE REDUCTASE"/>
    <property type="match status" value="1"/>
</dbReference>
<keyword evidence="7" id="KW-0676">Redox-active center</keyword>
<dbReference type="PIRSF" id="PIRSF000239">
    <property type="entry name" value="AHPC"/>
    <property type="match status" value="1"/>
</dbReference>
<dbReference type="InterPro" id="IPR050924">
    <property type="entry name" value="Peroxiredoxin_BCP/PrxQ"/>
</dbReference>
<name>A0A7J3VU91_CALS0</name>
<evidence type="ECO:0000256" key="5">
    <source>
        <dbReference type="ARBA" id="ARBA00023002"/>
    </source>
</evidence>
<gene>
    <name evidence="13" type="ORF">ENM31_04385</name>
</gene>
<feature type="active site" description="Cysteine sulfenic acid (-SOH) intermediate; for peroxidase activity" evidence="11">
    <location>
        <position position="44"/>
    </location>
</feature>
<dbReference type="GO" id="GO:0045454">
    <property type="term" value="P:cell redox homeostasis"/>
    <property type="evidence" value="ECO:0007669"/>
    <property type="project" value="TreeGrafter"/>
</dbReference>
<dbReference type="GO" id="GO:0008379">
    <property type="term" value="F:thioredoxin peroxidase activity"/>
    <property type="evidence" value="ECO:0007669"/>
    <property type="project" value="TreeGrafter"/>
</dbReference>
<dbReference type="AlphaFoldDB" id="A0A7J3VU91"/>
<dbReference type="InterPro" id="IPR024706">
    <property type="entry name" value="Peroxiredoxin_AhpC-typ"/>
</dbReference>
<dbReference type="PANTHER" id="PTHR42801:SF4">
    <property type="entry name" value="AHPC_TSA FAMILY PROTEIN"/>
    <property type="match status" value="1"/>
</dbReference>
<evidence type="ECO:0000256" key="9">
    <source>
        <dbReference type="ARBA" id="ARBA00038489"/>
    </source>
</evidence>
<reference evidence="13" key="1">
    <citation type="journal article" date="2020" name="mSystems">
        <title>Genome- and Community-Level Interaction Insights into Carbon Utilization and Element Cycling Functions of Hydrothermarchaeota in Hydrothermal Sediment.</title>
        <authorList>
            <person name="Zhou Z."/>
            <person name="Liu Y."/>
            <person name="Xu W."/>
            <person name="Pan J."/>
            <person name="Luo Z.H."/>
            <person name="Li M."/>
        </authorList>
    </citation>
    <scope>NUCLEOTIDE SEQUENCE [LARGE SCALE GENOMIC DNA]</scope>
    <source>
        <strain evidence="13">SpSt-1074</strain>
    </source>
</reference>
<evidence type="ECO:0000256" key="7">
    <source>
        <dbReference type="ARBA" id="ARBA00023284"/>
    </source>
</evidence>
<dbReference type="FunFam" id="3.40.30.10:FF:000007">
    <property type="entry name" value="Thioredoxin-dependent thiol peroxidase"/>
    <property type="match status" value="1"/>
</dbReference>
<dbReference type="InterPro" id="IPR013766">
    <property type="entry name" value="Thioredoxin_domain"/>
</dbReference>
<evidence type="ECO:0000313" key="13">
    <source>
        <dbReference type="EMBL" id="HHM44515.1"/>
    </source>
</evidence>
<dbReference type="EC" id="1.11.1.24" evidence="2"/>
<protein>
    <recommendedName>
        <fullName evidence="2">thioredoxin-dependent peroxiredoxin</fullName>
        <ecNumber evidence="2">1.11.1.24</ecNumber>
    </recommendedName>
    <alternativeName>
        <fullName evidence="8">Thioredoxin peroxidase</fullName>
    </alternativeName>
</protein>
<evidence type="ECO:0000256" key="8">
    <source>
        <dbReference type="ARBA" id="ARBA00032824"/>
    </source>
</evidence>
<evidence type="ECO:0000256" key="11">
    <source>
        <dbReference type="PIRSR" id="PIRSR000239-1"/>
    </source>
</evidence>
<dbReference type="EMBL" id="DRXH01000152">
    <property type="protein sequence ID" value="HHM44515.1"/>
    <property type="molecule type" value="Genomic_DNA"/>
</dbReference>
<comment type="subunit">
    <text evidence="1">Monomer.</text>
</comment>
<accession>A0A7J3VU91</accession>
<evidence type="ECO:0000256" key="4">
    <source>
        <dbReference type="ARBA" id="ARBA00022862"/>
    </source>
</evidence>
<dbReference type="Pfam" id="PF00578">
    <property type="entry name" value="AhpC-TSA"/>
    <property type="match status" value="1"/>
</dbReference>
<comment type="similarity">
    <text evidence="9">Belongs to the peroxiredoxin family. BCP/PrxQ subfamily.</text>
</comment>
<keyword evidence="5" id="KW-0560">Oxidoreductase</keyword>
<dbReference type="InterPro" id="IPR036249">
    <property type="entry name" value="Thioredoxin-like_sf"/>
</dbReference>
<evidence type="ECO:0000256" key="10">
    <source>
        <dbReference type="ARBA" id="ARBA00049091"/>
    </source>
</evidence>
<sequence length="149" mass="16556">MVREGEKAPDFSLPSARGEVVQLEKLRGRRVVLMFYPKDGSPGCTRENCLVRDMLPEFEKHGAVVLGISRDSLSSHQKFSEKHNLTHHLLSDEDGDVSRRYGALGLLGMSKRKTFVIDEKGVVLKVVDGLMPDKHVREALKTLEGMGVG</sequence>
<organism evidence="13">
    <name type="scientific">Caldiarchaeum subterraneum</name>
    <dbReference type="NCBI Taxonomy" id="311458"/>
    <lineage>
        <taxon>Archaea</taxon>
        <taxon>Nitrososphaerota</taxon>
        <taxon>Candidatus Caldarchaeales</taxon>
        <taxon>Candidatus Caldarchaeaceae</taxon>
        <taxon>Candidatus Caldarchaeum</taxon>
    </lineage>
</organism>
<dbReference type="Gene3D" id="3.40.30.10">
    <property type="entry name" value="Glutaredoxin"/>
    <property type="match status" value="1"/>
</dbReference>
<comment type="caution">
    <text evidence="13">The sequence shown here is derived from an EMBL/GenBank/DDBJ whole genome shotgun (WGS) entry which is preliminary data.</text>
</comment>
<evidence type="ECO:0000256" key="6">
    <source>
        <dbReference type="ARBA" id="ARBA00023157"/>
    </source>
</evidence>
<evidence type="ECO:0000256" key="2">
    <source>
        <dbReference type="ARBA" id="ARBA00013017"/>
    </source>
</evidence>
<feature type="domain" description="Thioredoxin" evidence="12">
    <location>
        <begin position="2"/>
        <end position="145"/>
    </location>
</feature>